<organism evidence="7 8">
    <name type="scientific">Hyphomicrobium facile</name>
    <dbReference type="NCBI Taxonomy" id="51670"/>
    <lineage>
        <taxon>Bacteria</taxon>
        <taxon>Pseudomonadati</taxon>
        <taxon>Pseudomonadota</taxon>
        <taxon>Alphaproteobacteria</taxon>
        <taxon>Hyphomicrobiales</taxon>
        <taxon>Hyphomicrobiaceae</taxon>
        <taxon>Hyphomicrobium</taxon>
    </lineage>
</organism>
<dbReference type="Pfam" id="PF01810">
    <property type="entry name" value="LysE"/>
    <property type="match status" value="1"/>
</dbReference>
<sequence length="221" mass="23462">MLSYIPNPLIIPIGLIVGMLIAAPVGPVNVLCIQRAIERGFWGGVAAGIGSVMGDGLIALCAGLGVGTVSGVVQEHRATIQVIGGLALIAFGLRLYYSAPRLKMTSEADAQTARLKDFVWDIPQTFFLTITNPGAVLGLFAVFGGVTTFVEVHSTIDVLLLVAAIIAGSMLWWITLSNIISRYRHRIDLHVLQIVNRVAGLLLALFGGVLIAEVIMKSGNF</sequence>
<feature type="transmembrane region" description="Helical" evidence="6">
    <location>
        <begin position="45"/>
        <end position="66"/>
    </location>
</feature>
<comment type="subcellular location">
    <subcellularLocation>
        <location evidence="1">Cell membrane</location>
        <topology evidence="1">Multi-pass membrane protein</topology>
    </subcellularLocation>
</comment>
<evidence type="ECO:0000256" key="2">
    <source>
        <dbReference type="ARBA" id="ARBA00022475"/>
    </source>
</evidence>
<evidence type="ECO:0000256" key="6">
    <source>
        <dbReference type="SAM" id="Phobius"/>
    </source>
</evidence>
<feature type="transmembrane region" description="Helical" evidence="6">
    <location>
        <begin position="155"/>
        <end position="174"/>
    </location>
</feature>
<feature type="transmembrane region" description="Helical" evidence="6">
    <location>
        <begin position="194"/>
        <end position="216"/>
    </location>
</feature>
<protein>
    <submittedName>
        <fullName evidence="7">Threonine/homoserine/homoserine lactone efflux protein</fullName>
    </submittedName>
</protein>
<keyword evidence="8" id="KW-1185">Reference proteome</keyword>
<evidence type="ECO:0000256" key="1">
    <source>
        <dbReference type="ARBA" id="ARBA00004651"/>
    </source>
</evidence>
<keyword evidence="3 6" id="KW-0812">Transmembrane</keyword>
<evidence type="ECO:0000256" key="5">
    <source>
        <dbReference type="ARBA" id="ARBA00023136"/>
    </source>
</evidence>
<dbReference type="GO" id="GO:0015171">
    <property type="term" value="F:amino acid transmembrane transporter activity"/>
    <property type="evidence" value="ECO:0007669"/>
    <property type="project" value="TreeGrafter"/>
</dbReference>
<dbReference type="Proteomes" id="UP000199423">
    <property type="component" value="Unassembled WGS sequence"/>
</dbReference>
<accession>A0A1I7NGR2</accession>
<keyword evidence="4 6" id="KW-1133">Transmembrane helix</keyword>
<dbReference type="PANTHER" id="PTHR30086:SF20">
    <property type="entry name" value="ARGININE EXPORTER PROTEIN ARGO-RELATED"/>
    <property type="match status" value="1"/>
</dbReference>
<keyword evidence="5 6" id="KW-0472">Membrane</keyword>
<evidence type="ECO:0000313" key="8">
    <source>
        <dbReference type="Proteomes" id="UP000199423"/>
    </source>
</evidence>
<feature type="transmembrane region" description="Helical" evidence="6">
    <location>
        <begin position="78"/>
        <end position="97"/>
    </location>
</feature>
<dbReference type="STRING" id="51670.SAMN04488557_2136"/>
<name>A0A1I7NGR2_9HYPH</name>
<dbReference type="InterPro" id="IPR001123">
    <property type="entry name" value="LeuE-type"/>
</dbReference>
<feature type="transmembrane region" description="Helical" evidence="6">
    <location>
        <begin position="12"/>
        <end position="33"/>
    </location>
</feature>
<evidence type="ECO:0000256" key="4">
    <source>
        <dbReference type="ARBA" id="ARBA00022989"/>
    </source>
</evidence>
<keyword evidence="2" id="KW-1003">Cell membrane</keyword>
<dbReference type="PANTHER" id="PTHR30086">
    <property type="entry name" value="ARGININE EXPORTER PROTEIN ARGO"/>
    <property type="match status" value="1"/>
</dbReference>
<dbReference type="EMBL" id="FPCH01000002">
    <property type="protein sequence ID" value="SFV33862.1"/>
    <property type="molecule type" value="Genomic_DNA"/>
</dbReference>
<dbReference type="AlphaFoldDB" id="A0A1I7NGR2"/>
<proteinExistence type="predicted"/>
<feature type="transmembrane region" description="Helical" evidence="6">
    <location>
        <begin position="118"/>
        <end position="143"/>
    </location>
</feature>
<evidence type="ECO:0000313" key="7">
    <source>
        <dbReference type="EMBL" id="SFV33862.1"/>
    </source>
</evidence>
<gene>
    <name evidence="7" type="ORF">SAMN04488557_2136</name>
</gene>
<dbReference type="GO" id="GO:0005886">
    <property type="term" value="C:plasma membrane"/>
    <property type="evidence" value="ECO:0007669"/>
    <property type="project" value="UniProtKB-SubCell"/>
</dbReference>
<dbReference type="RefSeq" id="WP_244531188.1">
    <property type="nucleotide sequence ID" value="NZ_FPCH01000002.1"/>
</dbReference>
<reference evidence="8" key="1">
    <citation type="submission" date="2016-10" db="EMBL/GenBank/DDBJ databases">
        <authorList>
            <person name="Varghese N."/>
            <person name="Submissions S."/>
        </authorList>
    </citation>
    <scope>NUCLEOTIDE SEQUENCE [LARGE SCALE GENOMIC DNA]</scope>
    <source>
        <strain evidence="8">DSM 1565</strain>
    </source>
</reference>
<evidence type="ECO:0000256" key="3">
    <source>
        <dbReference type="ARBA" id="ARBA00022692"/>
    </source>
</evidence>